<protein>
    <submittedName>
        <fullName evidence="1">Uncharacterized protein</fullName>
    </submittedName>
</protein>
<accession>A0A5N5FHR8</accession>
<reference evidence="1 2" key="3">
    <citation type="submission" date="2019-11" db="EMBL/GenBank/DDBJ databases">
        <title>A de novo genome assembly of a pear dwarfing rootstock.</title>
        <authorList>
            <person name="Wang F."/>
            <person name="Wang J."/>
            <person name="Li S."/>
            <person name="Zhang Y."/>
            <person name="Fang M."/>
            <person name="Ma L."/>
            <person name="Zhao Y."/>
            <person name="Jiang S."/>
        </authorList>
    </citation>
    <scope>NUCLEOTIDE SEQUENCE [LARGE SCALE GENOMIC DNA]</scope>
    <source>
        <strain evidence="1">S2</strain>
        <tissue evidence="1">Leaf</tissue>
    </source>
</reference>
<gene>
    <name evidence="1" type="ORF">D8674_003681</name>
</gene>
<dbReference type="Proteomes" id="UP000327157">
    <property type="component" value="Chromosome 10"/>
</dbReference>
<keyword evidence="2" id="KW-1185">Reference proteome</keyword>
<name>A0A5N5FHR8_9ROSA</name>
<reference evidence="2" key="2">
    <citation type="submission" date="2019-10" db="EMBL/GenBank/DDBJ databases">
        <title>A de novo genome assembly of a pear dwarfing rootstock.</title>
        <authorList>
            <person name="Wang F."/>
            <person name="Wang J."/>
            <person name="Li S."/>
            <person name="Zhang Y."/>
            <person name="Fang M."/>
            <person name="Ma L."/>
            <person name="Zhao Y."/>
            <person name="Jiang S."/>
        </authorList>
    </citation>
    <scope>NUCLEOTIDE SEQUENCE [LARGE SCALE GENOMIC DNA]</scope>
</reference>
<sequence>MAPKVARIQSHCETGEGIFTMRRLLNGLHRPRVGLHTELFFEEGEVHSLGPAWISQISVAIEKNMPKEKSASIVFLESTLLSASVSGLLWHSAVAEQR</sequence>
<dbReference type="EMBL" id="SMOL01000695">
    <property type="protein sequence ID" value="KAB2602676.1"/>
    <property type="molecule type" value="Genomic_DNA"/>
</dbReference>
<proteinExistence type="predicted"/>
<evidence type="ECO:0000313" key="2">
    <source>
        <dbReference type="Proteomes" id="UP000327157"/>
    </source>
</evidence>
<dbReference type="AlphaFoldDB" id="A0A5N5FHR8"/>
<evidence type="ECO:0000313" key="1">
    <source>
        <dbReference type="EMBL" id="KAB2602676.1"/>
    </source>
</evidence>
<reference evidence="1 2" key="1">
    <citation type="submission" date="2019-09" db="EMBL/GenBank/DDBJ databases">
        <authorList>
            <person name="Ou C."/>
        </authorList>
    </citation>
    <scope>NUCLEOTIDE SEQUENCE [LARGE SCALE GENOMIC DNA]</scope>
    <source>
        <strain evidence="1">S2</strain>
        <tissue evidence="1">Leaf</tissue>
    </source>
</reference>
<organism evidence="1 2">
    <name type="scientific">Pyrus ussuriensis x Pyrus communis</name>
    <dbReference type="NCBI Taxonomy" id="2448454"/>
    <lineage>
        <taxon>Eukaryota</taxon>
        <taxon>Viridiplantae</taxon>
        <taxon>Streptophyta</taxon>
        <taxon>Embryophyta</taxon>
        <taxon>Tracheophyta</taxon>
        <taxon>Spermatophyta</taxon>
        <taxon>Magnoliopsida</taxon>
        <taxon>eudicotyledons</taxon>
        <taxon>Gunneridae</taxon>
        <taxon>Pentapetalae</taxon>
        <taxon>rosids</taxon>
        <taxon>fabids</taxon>
        <taxon>Rosales</taxon>
        <taxon>Rosaceae</taxon>
        <taxon>Amygdaloideae</taxon>
        <taxon>Maleae</taxon>
        <taxon>Pyrus</taxon>
    </lineage>
</organism>
<comment type="caution">
    <text evidence="1">The sequence shown here is derived from an EMBL/GenBank/DDBJ whole genome shotgun (WGS) entry which is preliminary data.</text>
</comment>